<dbReference type="PANTHER" id="PTHR46411:SF4">
    <property type="entry name" value="AAA+ ATPASE DOMAIN-CONTAINING PROTEIN"/>
    <property type="match status" value="1"/>
</dbReference>
<feature type="region of interest" description="Disordered" evidence="1">
    <location>
        <begin position="1"/>
        <end position="39"/>
    </location>
</feature>
<evidence type="ECO:0000313" key="4">
    <source>
        <dbReference type="Proteomes" id="UP000214365"/>
    </source>
</evidence>
<dbReference type="GO" id="GO:0005524">
    <property type="term" value="F:ATP binding"/>
    <property type="evidence" value="ECO:0007669"/>
    <property type="project" value="InterPro"/>
</dbReference>
<dbReference type="Pfam" id="PF22942">
    <property type="entry name" value="DUF7025"/>
    <property type="match status" value="1"/>
</dbReference>
<evidence type="ECO:0000259" key="2">
    <source>
        <dbReference type="SMART" id="SM00382"/>
    </source>
</evidence>
<dbReference type="InterPro" id="IPR054289">
    <property type="entry name" value="DUF7025"/>
</dbReference>
<feature type="domain" description="AAA+ ATPase" evidence="2">
    <location>
        <begin position="492"/>
        <end position="619"/>
    </location>
</feature>
<dbReference type="SMART" id="SM00382">
    <property type="entry name" value="AAA"/>
    <property type="match status" value="1"/>
</dbReference>
<dbReference type="GO" id="GO:0016887">
    <property type="term" value="F:ATP hydrolysis activity"/>
    <property type="evidence" value="ECO:0007669"/>
    <property type="project" value="InterPro"/>
</dbReference>
<dbReference type="Pfam" id="PF23232">
    <property type="entry name" value="AAA_lid_13"/>
    <property type="match status" value="1"/>
</dbReference>
<accession>A0A225B1M7</accession>
<organism evidence="3 4">
    <name type="scientific">Talaromyces atroroseus</name>
    <dbReference type="NCBI Taxonomy" id="1441469"/>
    <lineage>
        <taxon>Eukaryota</taxon>
        <taxon>Fungi</taxon>
        <taxon>Dikarya</taxon>
        <taxon>Ascomycota</taxon>
        <taxon>Pezizomycotina</taxon>
        <taxon>Eurotiomycetes</taxon>
        <taxon>Eurotiomycetidae</taxon>
        <taxon>Eurotiales</taxon>
        <taxon>Trichocomaceae</taxon>
        <taxon>Talaromyces</taxon>
        <taxon>Talaromyces sect. Trachyspermi</taxon>
    </lineage>
</organism>
<dbReference type="AlphaFoldDB" id="A0A225B1M7"/>
<name>A0A225B1M7_TALAT</name>
<dbReference type="Proteomes" id="UP000214365">
    <property type="component" value="Unassembled WGS sequence"/>
</dbReference>
<feature type="compositionally biased region" description="Basic and acidic residues" evidence="1">
    <location>
        <begin position="16"/>
        <end position="36"/>
    </location>
</feature>
<feature type="compositionally biased region" description="Polar residues" evidence="1">
    <location>
        <begin position="1"/>
        <end position="13"/>
    </location>
</feature>
<dbReference type="PANTHER" id="PTHR46411">
    <property type="entry name" value="FAMILY ATPASE, PUTATIVE-RELATED"/>
    <property type="match status" value="1"/>
</dbReference>
<comment type="caution">
    <text evidence="3">The sequence shown here is derived from an EMBL/GenBank/DDBJ whole genome shotgun (WGS) entry which is preliminary data.</text>
</comment>
<feature type="region of interest" description="Disordered" evidence="1">
    <location>
        <begin position="731"/>
        <end position="766"/>
    </location>
</feature>
<gene>
    <name evidence="3" type="ORF">UA08_03090</name>
</gene>
<dbReference type="Pfam" id="PF00004">
    <property type="entry name" value="AAA"/>
    <property type="match status" value="1"/>
</dbReference>
<reference evidence="3 4" key="1">
    <citation type="submission" date="2015-06" db="EMBL/GenBank/DDBJ databases">
        <title>Talaromyces atroroseus IBT 11181 draft genome.</title>
        <authorList>
            <person name="Rasmussen K.B."/>
            <person name="Rasmussen S."/>
            <person name="Petersen B."/>
            <person name="Sicheritz-Ponten T."/>
            <person name="Mortensen U.H."/>
            <person name="Thrane U."/>
        </authorList>
    </citation>
    <scope>NUCLEOTIDE SEQUENCE [LARGE SCALE GENOMIC DNA]</scope>
    <source>
        <strain evidence="3 4">IBT 11181</strain>
    </source>
</reference>
<dbReference type="OrthoDB" id="4225561at2759"/>
<evidence type="ECO:0000313" key="3">
    <source>
        <dbReference type="EMBL" id="OKL61126.1"/>
    </source>
</evidence>
<evidence type="ECO:0000256" key="1">
    <source>
        <dbReference type="SAM" id="MobiDB-lite"/>
    </source>
</evidence>
<dbReference type="InterPro" id="IPR027417">
    <property type="entry name" value="P-loop_NTPase"/>
</dbReference>
<dbReference type="STRING" id="1441469.A0A225B1M7"/>
<dbReference type="InterPro" id="IPR003959">
    <property type="entry name" value="ATPase_AAA_core"/>
</dbReference>
<protein>
    <recommendedName>
        <fullName evidence="2">AAA+ ATPase domain-containing protein</fullName>
    </recommendedName>
</protein>
<dbReference type="Gene3D" id="3.40.50.300">
    <property type="entry name" value="P-loop containing nucleotide triphosphate hydrolases"/>
    <property type="match status" value="1"/>
</dbReference>
<proteinExistence type="predicted"/>
<dbReference type="EMBL" id="LFMY01000004">
    <property type="protein sequence ID" value="OKL61126.1"/>
    <property type="molecule type" value="Genomic_DNA"/>
</dbReference>
<dbReference type="SUPFAM" id="SSF52540">
    <property type="entry name" value="P-loop containing nucleoside triphosphate hydrolases"/>
    <property type="match status" value="1"/>
</dbReference>
<dbReference type="InterPro" id="IPR056599">
    <property type="entry name" value="AAA_lid_fung"/>
</dbReference>
<dbReference type="InterPro" id="IPR003593">
    <property type="entry name" value="AAA+_ATPase"/>
</dbReference>
<dbReference type="GeneID" id="31002845"/>
<sequence>MSSITTIESTAPSVSVDHEKGPEGVVKEVKETKHDDEPDASVSGIKYTYECFNLDGRDFTETYNTPLNLQVEKEVEPAQPVEEPSYIFEILTKVNVRLPRNLPEDQQDIKYSLEFMKVVELESPKMIVYSALLLQAIREVVKYYPSQNLIGDNITIREPYSVLIHHLTELTNLKTQLGSRITGDSDNDSSEKCRQIQVLLDFLSPRVQRTIIPAEKRLRKDPPTVLFSDIWFLLKPGTISYFIRDNIWMGGIITCVEYKEEVLDKKERWDVKVLFQDTDFRKKAHTGPAPLTIEIEGFDGEKLVTALPVFPRHYHDTKDNGERRASLERRGALAAEILWASYKYVKYDGKLFNTSKKEYKGPLIAGICDVNDENIYGDTWTFDWDPGHEMTENTSSHGELAHPININIEASSKETLTVDHRFMMSPMMPGFALSTKTWELINVESIFELDETGDIPDANINPESLRIIKALSDRQINSKVPWSADFIKSKGEGVVVLLHGPPGVGKTYTVETIAMKTGRPLISLTIADLGMKEDSIEAELTRWFSLAQKWRAVLLLDEADIFLERREHRDIARNGIVSAFLRKMEYFGGLLFLTTNRVGHIDEAFISRVHVIIGFDKLDPAKRRNIWQSFLNKLHREQRGKIRVTPQGVKFILSEEMCAMEWNGREIRNALQTAIALAEYDVRESEYSTEGDEILVEANHFKQVMDMSREFRTYMNSIRRDTEEDRAKAFYGRNDRRRSGQVPQQQGGQGFIDSKEPVIHENGQGI</sequence>
<dbReference type="CDD" id="cd19481">
    <property type="entry name" value="RecA-like_protease"/>
    <property type="match status" value="1"/>
</dbReference>
<dbReference type="RefSeq" id="XP_020121247.1">
    <property type="nucleotide sequence ID" value="XM_020265532.1"/>
</dbReference>
<keyword evidence="4" id="KW-1185">Reference proteome</keyword>